<dbReference type="GO" id="GO:0052699">
    <property type="term" value="P:ergothioneine biosynthetic process"/>
    <property type="evidence" value="ECO:0007669"/>
    <property type="project" value="UniProtKB-UniRule"/>
</dbReference>
<sequence length="407" mass="43468">MVTAALTAAQTTQVDSRPAAEAYVGGVCFKQGPPRLVGAELEWLTGQVPGGERPSAATLAKALGRHAPTSIDPDSPAVPLPRGSLVTVEPGGQIELSSAPRTSARELCDCLDEDRRTLETLLASYSIEISSAAADVARPPSRILRLPRYCAMESRFAGIGPYGTLMMCNTAAVQVSVDAGGSPESIAQRWRLLGDMGPALIAAFACSPRLQGVPRGDWASQRMRTWLELDSWRTVAVPEVQDYAGWALDVPLMCVRNEGDDWTAPRGATFGDWIDGAVDAEIGRRPVWADLDYHLSTLFPPVRAVGHLEVRYIDAQPGDLWRVPVAAIDALLSGPAVMREASDAAASTAGRWRDAAEYGLDDVELRSAATSLMSLAASYAPEPQFVRLLDAAAERCCRAIVPGESDT</sequence>
<organism evidence="7 8">
    <name type="scientific">Rhodococcus qingshengii</name>
    <dbReference type="NCBI Taxonomy" id="334542"/>
    <lineage>
        <taxon>Bacteria</taxon>
        <taxon>Bacillati</taxon>
        <taxon>Actinomycetota</taxon>
        <taxon>Actinomycetes</taxon>
        <taxon>Mycobacteriales</taxon>
        <taxon>Nocardiaceae</taxon>
        <taxon>Rhodococcus</taxon>
        <taxon>Rhodococcus erythropolis group</taxon>
    </lineage>
</organism>
<reference evidence="7 8" key="1">
    <citation type="submission" date="2017-07" db="EMBL/GenBank/DDBJ databases">
        <title>Draft sequence of Rhodococcus enclensis 23b-28.</title>
        <authorList>
            <person name="Besaury L."/>
            <person name="Sancelme M."/>
            <person name="Amato P."/>
            <person name="Lallement A."/>
            <person name="Delort A.-M."/>
        </authorList>
    </citation>
    <scope>NUCLEOTIDE SEQUENCE [LARGE SCALE GENOMIC DNA]</scope>
    <source>
        <strain evidence="7 8">23b-28</strain>
    </source>
</reference>
<keyword evidence="1 5" id="KW-0436">Ligase</keyword>
<dbReference type="InterPro" id="IPR006336">
    <property type="entry name" value="GCS2"/>
</dbReference>
<dbReference type="NCBIfam" id="TIGR03444">
    <property type="entry name" value="EgtA_Cys_ligase"/>
    <property type="match status" value="1"/>
</dbReference>
<keyword evidence="3 5" id="KW-0067">ATP-binding</keyword>
<dbReference type="PIRSF" id="PIRSF017901">
    <property type="entry name" value="GCL"/>
    <property type="match status" value="1"/>
</dbReference>
<dbReference type="InterPro" id="IPR017809">
    <property type="entry name" value="EgtA_Actinobacteria"/>
</dbReference>
<comment type="similarity">
    <text evidence="5 6">Belongs to the glutamate--cysteine ligase type 2 family. EgtA subfamily.</text>
</comment>
<dbReference type="PANTHER" id="PTHR34378:SF1">
    <property type="entry name" value="GLUTAMATE--CYSTEINE LIGASE, CHLOROPLASTIC"/>
    <property type="match status" value="1"/>
</dbReference>
<dbReference type="UniPathway" id="UPA01014"/>
<proteinExistence type="inferred from homology"/>
<evidence type="ECO:0000256" key="3">
    <source>
        <dbReference type="ARBA" id="ARBA00022840"/>
    </source>
</evidence>
<dbReference type="Proteomes" id="UP000230886">
    <property type="component" value="Unassembled WGS sequence"/>
</dbReference>
<dbReference type="Gene3D" id="3.30.590.20">
    <property type="match status" value="1"/>
</dbReference>
<dbReference type="SUPFAM" id="SSF55931">
    <property type="entry name" value="Glutamine synthetase/guanido kinase"/>
    <property type="match status" value="1"/>
</dbReference>
<comment type="pathway">
    <text evidence="5">Amino-acid biosynthesis; ergothioneine biosynthesis.</text>
</comment>
<dbReference type="GO" id="GO:0006750">
    <property type="term" value="P:glutathione biosynthetic process"/>
    <property type="evidence" value="ECO:0007669"/>
    <property type="project" value="UniProtKB-UniRule"/>
</dbReference>
<dbReference type="AlphaFoldDB" id="A0A2A5J8L8"/>
<dbReference type="EC" id="6.3.2.2" evidence="5"/>
<dbReference type="PANTHER" id="PTHR34378">
    <property type="entry name" value="GLUTAMATE--CYSTEINE LIGASE, CHLOROPLASTIC"/>
    <property type="match status" value="1"/>
</dbReference>
<dbReference type="RefSeq" id="WP_099697996.1">
    <property type="nucleotide sequence ID" value="NZ_CP054207.1"/>
</dbReference>
<evidence type="ECO:0000256" key="6">
    <source>
        <dbReference type="PIRNR" id="PIRNR017901"/>
    </source>
</evidence>
<comment type="catalytic activity">
    <reaction evidence="4 5 6">
        <text>L-cysteine + L-glutamate + ATP = gamma-L-glutamyl-L-cysteine + ADP + phosphate + H(+)</text>
        <dbReference type="Rhea" id="RHEA:13285"/>
        <dbReference type="ChEBI" id="CHEBI:15378"/>
        <dbReference type="ChEBI" id="CHEBI:29985"/>
        <dbReference type="ChEBI" id="CHEBI:30616"/>
        <dbReference type="ChEBI" id="CHEBI:35235"/>
        <dbReference type="ChEBI" id="CHEBI:43474"/>
        <dbReference type="ChEBI" id="CHEBI:58173"/>
        <dbReference type="ChEBI" id="CHEBI:456216"/>
        <dbReference type="EC" id="6.3.2.2"/>
    </reaction>
</comment>
<dbReference type="InterPro" id="IPR035434">
    <property type="entry name" value="GCL_bact_plant"/>
</dbReference>
<dbReference type="GO" id="GO:0005524">
    <property type="term" value="F:ATP binding"/>
    <property type="evidence" value="ECO:0007669"/>
    <property type="project" value="UniProtKB-UniRule"/>
</dbReference>
<evidence type="ECO:0000256" key="5">
    <source>
        <dbReference type="HAMAP-Rule" id="MF_02034"/>
    </source>
</evidence>
<keyword evidence="2 5" id="KW-0547">Nucleotide-binding</keyword>
<evidence type="ECO:0000313" key="7">
    <source>
        <dbReference type="EMBL" id="PCK25577.1"/>
    </source>
</evidence>
<evidence type="ECO:0000256" key="4">
    <source>
        <dbReference type="ARBA" id="ARBA00048819"/>
    </source>
</evidence>
<dbReference type="Pfam" id="PF04107">
    <property type="entry name" value="GCS2"/>
    <property type="match status" value="1"/>
</dbReference>
<evidence type="ECO:0000313" key="8">
    <source>
        <dbReference type="Proteomes" id="UP000230886"/>
    </source>
</evidence>
<evidence type="ECO:0000256" key="2">
    <source>
        <dbReference type="ARBA" id="ARBA00022741"/>
    </source>
</evidence>
<protein>
    <recommendedName>
        <fullName evidence="5">Glutamate--cysteine ligase EgtA</fullName>
        <ecNumber evidence="5">6.3.2.2</ecNumber>
    </recommendedName>
    <alternativeName>
        <fullName evidence="5">Gamma-glutamylcysteine synthase</fullName>
        <shortName evidence="5">GCS</shortName>
        <shortName evidence="5">Gamma-ECS</shortName>
    </alternativeName>
</protein>
<gene>
    <name evidence="5 7" type="primary">egtA</name>
    <name evidence="7" type="ORF">CHR55_19930</name>
</gene>
<dbReference type="GO" id="GO:0004357">
    <property type="term" value="F:glutamate-cysteine ligase activity"/>
    <property type="evidence" value="ECO:0007669"/>
    <property type="project" value="UniProtKB-UniRule"/>
</dbReference>
<name>A0A2A5J8L8_RHOSG</name>
<accession>A0A2A5J8L8</accession>
<dbReference type="HAMAP" id="MF_02034">
    <property type="entry name" value="EgtA"/>
    <property type="match status" value="1"/>
</dbReference>
<dbReference type="EMBL" id="NOVD01000015">
    <property type="protein sequence ID" value="PCK25577.1"/>
    <property type="molecule type" value="Genomic_DNA"/>
</dbReference>
<comment type="function">
    <text evidence="5">Catalyzes the synthesis of gamma-glutamylcysteine (gamma-GC). This compound is used as substrate for the biosynthesis of the low-molecular thiol compound ergothioneine.</text>
</comment>
<dbReference type="InterPro" id="IPR014746">
    <property type="entry name" value="Gln_synth/guanido_kin_cat_dom"/>
</dbReference>
<evidence type="ECO:0000256" key="1">
    <source>
        <dbReference type="ARBA" id="ARBA00022598"/>
    </source>
</evidence>
<comment type="caution">
    <text evidence="7">The sequence shown here is derived from an EMBL/GenBank/DDBJ whole genome shotgun (WGS) entry which is preliminary data.</text>
</comment>